<dbReference type="AlphaFoldDB" id="A0A6J8DQS2"/>
<keyword evidence="1" id="KW-0472">Membrane</keyword>
<keyword evidence="1" id="KW-0812">Transmembrane</keyword>
<feature type="transmembrane region" description="Helical" evidence="1">
    <location>
        <begin position="636"/>
        <end position="654"/>
    </location>
</feature>
<feature type="transmembrane region" description="Helical" evidence="1">
    <location>
        <begin position="528"/>
        <end position="544"/>
    </location>
</feature>
<organism evidence="2 3">
    <name type="scientific">Mytilus coruscus</name>
    <name type="common">Sea mussel</name>
    <dbReference type="NCBI Taxonomy" id="42192"/>
    <lineage>
        <taxon>Eukaryota</taxon>
        <taxon>Metazoa</taxon>
        <taxon>Spiralia</taxon>
        <taxon>Lophotrochozoa</taxon>
        <taxon>Mollusca</taxon>
        <taxon>Bivalvia</taxon>
        <taxon>Autobranchia</taxon>
        <taxon>Pteriomorphia</taxon>
        <taxon>Mytilida</taxon>
        <taxon>Mytiloidea</taxon>
        <taxon>Mytilidae</taxon>
        <taxon>Mytilinae</taxon>
        <taxon>Mytilus</taxon>
    </lineage>
</organism>
<evidence type="ECO:0000313" key="3">
    <source>
        <dbReference type="Proteomes" id="UP000507470"/>
    </source>
</evidence>
<evidence type="ECO:0000313" key="2">
    <source>
        <dbReference type="EMBL" id="CAC5409220.1"/>
    </source>
</evidence>
<gene>
    <name evidence="2" type="ORF">MCOR_42534</name>
</gene>
<reference evidence="2 3" key="1">
    <citation type="submission" date="2020-06" db="EMBL/GenBank/DDBJ databases">
        <authorList>
            <person name="Li R."/>
            <person name="Bekaert M."/>
        </authorList>
    </citation>
    <scope>NUCLEOTIDE SEQUENCE [LARGE SCALE GENOMIC DNA]</scope>
    <source>
        <strain evidence="3">wild</strain>
    </source>
</reference>
<feature type="transmembrane region" description="Helical" evidence="1">
    <location>
        <begin position="660"/>
        <end position="681"/>
    </location>
</feature>
<name>A0A6J8DQS2_MYTCO</name>
<evidence type="ECO:0000256" key="1">
    <source>
        <dbReference type="SAM" id="Phobius"/>
    </source>
</evidence>
<protein>
    <submittedName>
        <fullName evidence="2">Uncharacterized protein</fullName>
    </submittedName>
</protein>
<keyword evidence="3" id="KW-1185">Reference proteome</keyword>
<accession>A0A6J8DQS2</accession>
<proteinExistence type="predicted"/>
<keyword evidence="1" id="KW-1133">Transmembrane helix</keyword>
<sequence>MDISQLKSLRAGNRAALTKVFNKLEDAIGETPFDPEKISTLLEAVDKKKKTLANIDEQVLNTVDSDLEGITDEIIETDEYYLELERNVREVKEYGASKHDQKSNKQGRRQAVLQGTVLEIPMQTIFCIALGGHGRVPVSTKNHRLKLIINYNLLATCENEIDECMQNMFEAYMGNLHPNVSAVLVSATKDVKLRDYELYVRDDIRKMIYSKLYLEGMAFCSMRYNEIDGPRLQNFWSSYRDYVTKELKSFHIHSICKERMDNFMVIHRLSKVLRKCGQYQDLILLSDGEMKAYTYCDHELYNDYARAYGDPLFEASEDTGRIVGKRFDYTLVLDGDTTVPEGTVIKLLDVAAGNPDRGIIQPGIEVDCNKGDTLFMHLDAMRQVINLPLTNAITALFDHSSFFGKGLINNKLYIKNVIGYKAKLIERVPIDVLSHDSFEASIMNVLYVGSIPLKEAPPYNYVTWGIRERRWNKGEVLLAMYYSPRFFGKPLRYLQRKFQENFVEPTVRTISKHDFVFSFIAHCALRQMFVKPLLLLFLIVHMFGVFKNEYASISVTMFLVIIFPKFATCNSKTYKIVIIETIASILQFTPEAVTGTVRICRAFHAIITNNTHWIPQSAVEEEFKRSNHFVSAFRHLWGYSLFSVISVTVVFVFIGHRFLFLFMATTVFLLPIFTAVTSHSLQYSVNSLQSKSTVAKTSASKRAYFSLRVPNAVEQFSKNQIILKSQTKLSLLSAKNMVSNLDKNFRDFRDIL</sequence>
<dbReference type="Proteomes" id="UP000507470">
    <property type="component" value="Unassembled WGS sequence"/>
</dbReference>
<dbReference type="OrthoDB" id="414959at2759"/>
<dbReference type="EMBL" id="CACVKT020007641">
    <property type="protein sequence ID" value="CAC5409220.1"/>
    <property type="molecule type" value="Genomic_DNA"/>
</dbReference>